<dbReference type="GO" id="GO:0005840">
    <property type="term" value="C:ribosome"/>
    <property type="evidence" value="ECO:0007669"/>
    <property type="project" value="UniProtKB-KW"/>
</dbReference>
<dbReference type="PANTHER" id="PTHR47806:SF1">
    <property type="entry name" value="RIBOSOMAL PROTEIN UL3 GLUTAMINE METHYLTRANSFERASE"/>
    <property type="match status" value="1"/>
</dbReference>
<dbReference type="InterPro" id="IPR004556">
    <property type="entry name" value="HemK-like"/>
</dbReference>
<dbReference type="InterPro" id="IPR007848">
    <property type="entry name" value="Small_mtfrase_dom"/>
</dbReference>
<dbReference type="CDD" id="cd02440">
    <property type="entry name" value="AdoMet_MTases"/>
    <property type="match status" value="1"/>
</dbReference>
<feature type="domain" description="Methyltransferase small" evidence="4">
    <location>
        <begin position="48"/>
        <end position="132"/>
    </location>
</feature>
<comment type="caution">
    <text evidence="5">The sequence shown here is derived from an EMBL/GenBank/DDBJ whole genome shotgun (WGS) entry which is preliminary data.</text>
</comment>
<dbReference type="FunFam" id="3.40.50.150:FF:000042">
    <property type="entry name" value="50S ribosomal protein L3 glutamine methyltransferase"/>
    <property type="match status" value="1"/>
</dbReference>
<name>A0A9D6L474_UNCEI</name>
<dbReference type="AlphaFoldDB" id="A0A9D6L474"/>
<dbReference type="GO" id="GO:0003676">
    <property type="term" value="F:nucleic acid binding"/>
    <property type="evidence" value="ECO:0007669"/>
    <property type="project" value="InterPro"/>
</dbReference>
<reference evidence="5" key="1">
    <citation type="submission" date="2020-07" db="EMBL/GenBank/DDBJ databases">
        <title>Huge and variable diversity of episymbiotic CPR bacteria and DPANN archaea in groundwater ecosystems.</title>
        <authorList>
            <person name="He C.Y."/>
            <person name="Keren R."/>
            <person name="Whittaker M."/>
            <person name="Farag I.F."/>
            <person name="Doudna J."/>
            <person name="Cate J.H.D."/>
            <person name="Banfield J.F."/>
        </authorList>
    </citation>
    <scope>NUCLEOTIDE SEQUENCE</scope>
    <source>
        <strain evidence="5">NC_groundwater_928_Pr1_S-0.2um_72_17</strain>
    </source>
</reference>
<dbReference type="SUPFAM" id="SSF53335">
    <property type="entry name" value="S-adenosyl-L-methionine-dependent methyltransferases"/>
    <property type="match status" value="1"/>
</dbReference>
<dbReference type="EC" id="2.1.1.298" evidence="5"/>
<protein>
    <submittedName>
        <fullName evidence="5">50S ribosomal protein L3 N(5)-glutamine methyltransferase</fullName>
        <ecNumber evidence="5">2.1.1.298</ecNumber>
    </submittedName>
</protein>
<dbReference type="GO" id="GO:0032259">
    <property type="term" value="P:methylation"/>
    <property type="evidence" value="ECO:0007669"/>
    <property type="project" value="UniProtKB-KW"/>
</dbReference>
<feature type="non-terminal residue" evidence="5">
    <location>
        <position position="1"/>
    </location>
</feature>
<keyword evidence="5" id="KW-0687">Ribonucleoprotein</keyword>
<dbReference type="Pfam" id="PF05175">
    <property type="entry name" value="MTS"/>
    <property type="match status" value="1"/>
</dbReference>
<evidence type="ECO:0000256" key="3">
    <source>
        <dbReference type="ARBA" id="ARBA00022691"/>
    </source>
</evidence>
<evidence type="ECO:0000256" key="1">
    <source>
        <dbReference type="ARBA" id="ARBA00022603"/>
    </source>
</evidence>
<evidence type="ECO:0000256" key="2">
    <source>
        <dbReference type="ARBA" id="ARBA00022679"/>
    </source>
</evidence>
<dbReference type="InterPro" id="IPR002052">
    <property type="entry name" value="DNA_methylase_N6_adenine_CS"/>
</dbReference>
<evidence type="ECO:0000259" key="4">
    <source>
        <dbReference type="Pfam" id="PF05175"/>
    </source>
</evidence>
<keyword evidence="5" id="KW-0689">Ribosomal protein</keyword>
<dbReference type="NCBIfam" id="TIGR03533">
    <property type="entry name" value="L3_gln_methyl"/>
    <property type="match status" value="1"/>
</dbReference>
<dbReference type="InterPro" id="IPR029063">
    <property type="entry name" value="SAM-dependent_MTases_sf"/>
</dbReference>
<dbReference type="Proteomes" id="UP000807850">
    <property type="component" value="Unassembled WGS sequence"/>
</dbReference>
<keyword evidence="2 5" id="KW-0808">Transferase</keyword>
<evidence type="ECO:0000313" key="6">
    <source>
        <dbReference type="Proteomes" id="UP000807850"/>
    </source>
</evidence>
<proteinExistence type="predicted"/>
<dbReference type="GO" id="GO:0005829">
    <property type="term" value="C:cytosol"/>
    <property type="evidence" value="ECO:0007669"/>
    <property type="project" value="TreeGrafter"/>
</dbReference>
<organism evidence="5 6">
    <name type="scientific">Eiseniibacteriota bacterium</name>
    <dbReference type="NCBI Taxonomy" id="2212470"/>
    <lineage>
        <taxon>Bacteria</taxon>
        <taxon>Candidatus Eiseniibacteriota</taxon>
    </lineage>
</organism>
<keyword evidence="3" id="KW-0949">S-adenosyl-L-methionine</keyword>
<dbReference type="NCBIfam" id="TIGR00536">
    <property type="entry name" value="hemK_fam"/>
    <property type="match status" value="1"/>
</dbReference>
<dbReference type="Gene3D" id="3.40.50.150">
    <property type="entry name" value="Vaccinia Virus protein VP39"/>
    <property type="match status" value="1"/>
</dbReference>
<dbReference type="PANTHER" id="PTHR47806">
    <property type="entry name" value="50S RIBOSOMAL PROTEIN L3 GLUTAMINE METHYLTRANSFERASE"/>
    <property type="match status" value="1"/>
</dbReference>
<accession>A0A9D6L474</accession>
<sequence length="226" mass="24960">RTRQPLAYLLKEAWFAGLKFYVDERVIVPRSLTAEFIAERFQPWIDPARVRRILDLCTGSGCMAIACAYAFPEARVDAADISDAALAVARINVENHGLSERVRLVRSDLFSALKHERYDLVVTNPPYVAQVEMAALPPEYRHEPALALASGAQGLDAVIRILAAAPSHLNPGGILVAEVGNSAERLQEKFPAVPFTWLTTSAEDESVFLLTAELLQQYHATFTSVR</sequence>
<dbReference type="PROSITE" id="PS00092">
    <property type="entry name" value="N6_MTASE"/>
    <property type="match status" value="1"/>
</dbReference>
<gene>
    <name evidence="5" type="primary">prmB</name>
    <name evidence="5" type="ORF">HY076_04435</name>
</gene>
<keyword evidence="1 5" id="KW-0489">Methyltransferase</keyword>
<dbReference type="GO" id="GO:0036009">
    <property type="term" value="F:protein-glutamine N-methyltransferase activity"/>
    <property type="evidence" value="ECO:0007669"/>
    <property type="project" value="InterPro"/>
</dbReference>
<dbReference type="InterPro" id="IPR017127">
    <property type="entry name" value="Ribosome_uL3_MTase"/>
</dbReference>
<dbReference type="EMBL" id="JACQAY010000137">
    <property type="protein sequence ID" value="MBI3539502.1"/>
    <property type="molecule type" value="Genomic_DNA"/>
</dbReference>
<evidence type="ECO:0000313" key="5">
    <source>
        <dbReference type="EMBL" id="MBI3539502.1"/>
    </source>
</evidence>